<dbReference type="AlphaFoldDB" id="A0A5D3KLU8"/>
<dbReference type="EMBL" id="VSSS01000017">
    <property type="protein sequence ID" value="TYL96846.1"/>
    <property type="molecule type" value="Genomic_DNA"/>
</dbReference>
<dbReference type="PANTHER" id="PTHR45566:SF2">
    <property type="entry name" value="NARL SUBFAMILY"/>
    <property type="match status" value="1"/>
</dbReference>
<dbReference type="InterPro" id="IPR001789">
    <property type="entry name" value="Sig_transdc_resp-reg_receiver"/>
</dbReference>
<dbReference type="InterPro" id="IPR058245">
    <property type="entry name" value="NreC/VraR/RcsB-like_REC"/>
</dbReference>
<dbReference type="GO" id="GO:0003677">
    <property type="term" value="F:DNA binding"/>
    <property type="evidence" value="ECO:0007669"/>
    <property type="project" value="UniProtKB-KW"/>
</dbReference>
<accession>A0A5D3KLU8</accession>
<keyword evidence="2" id="KW-0238">DNA-binding</keyword>
<dbReference type="Gene3D" id="3.40.50.2300">
    <property type="match status" value="1"/>
</dbReference>
<dbReference type="Pfam" id="PF00196">
    <property type="entry name" value="GerE"/>
    <property type="match status" value="1"/>
</dbReference>
<name>A0A5D3KLU8_9BRAD</name>
<dbReference type="SMART" id="SM00421">
    <property type="entry name" value="HTH_LUXR"/>
    <property type="match status" value="1"/>
</dbReference>
<evidence type="ECO:0000256" key="3">
    <source>
        <dbReference type="PROSITE-ProRule" id="PRU00169"/>
    </source>
</evidence>
<dbReference type="PROSITE" id="PS00622">
    <property type="entry name" value="HTH_LUXR_1"/>
    <property type="match status" value="1"/>
</dbReference>
<dbReference type="PANTHER" id="PTHR45566">
    <property type="entry name" value="HTH-TYPE TRANSCRIPTIONAL REGULATOR YHJB-RELATED"/>
    <property type="match status" value="1"/>
</dbReference>
<dbReference type="Proteomes" id="UP000324758">
    <property type="component" value="Unassembled WGS sequence"/>
</dbReference>
<dbReference type="PROSITE" id="PS50110">
    <property type="entry name" value="RESPONSE_REGULATORY"/>
    <property type="match status" value="1"/>
</dbReference>
<sequence length="219" mass="23415">MSRTSVVVADRHPMLLLGLRTVLGAEVDFDIVATCGDATSCIEAIRTLAPDIALLDPTMPDLAAVKNSFGANAGSRTRLVLYIPAEARDLVLTDGFGGCSVILKEASAQALVQSLRQIASGIRILPPSSTDQIVPAAQVANSDNALTVLTDRERQIIRLVSEGLSNKEIGRRLNIADGTIKVHLHHIFQKLEISNRTALAALAFSQSDWSTPVKPPESE</sequence>
<dbReference type="CDD" id="cd17535">
    <property type="entry name" value="REC_NarL-like"/>
    <property type="match status" value="1"/>
</dbReference>
<evidence type="ECO:0000259" key="5">
    <source>
        <dbReference type="PROSITE" id="PS50110"/>
    </source>
</evidence>
<dbReference type="PRINTS" id="PR00038">
    <property type="entry name" value="HTHLUXR"/>
</dbReference>
<protein>
    <submittedName>
        <fullName evidence="6">Response regulator transcription factor</fullName>
    </submittedName>
</protein>
<dbReference type="PROSITE" id="PS50043">
    <property type="entry name" value="HTH_LUXR_2"/>
    <property type="match status" value="1"/>
</dbReference>
<dbReference type="SUPFAM" id="SSF46894">
    <property type="entry name" value="C-terminal effector domain of the bipartite response regulators"/>
    <property type="match status" value="1"/>
</dbReference>
<dbReference type="OrthoDB" id="9782896at2"/>
<dbReference type="InterPro" id="IPR016032">
    <property type="entry name" value="Sig_transdc_resp-reg_C-effctor"/>
</dbReference>
<dbReference type="InterPro" id="IPR051015">
    <property type="entry name" value="EvgA-like"/>
</dbReference>
<dbReference type="CDD" id="cd06170">
    <property type="entry name" value="LuxR_C_like"/>
    <property type="match status" value="1"/>
</dbReference>
<organism evidence="6 7">
    <name type="scientific">Bradyrhizobium rifense</name>
    <dbReference type="NCBI Taxonomy" id="515499"/>
    <lineage>
        <taxon>Bacteria</taxon>
        <taxon>Pseudomonadati</taxon>
        <taxon>Pseudomonadota</taxon>
        <taxon>Alphaproteobacteria</taxon>
        <taxon>Hyphomicrobiales</taxon>
        <taxon>Nitrobacteraceae</taxon>
        <taxon>Bradyrhizobium</taxon>
    </lineage>
</organism>
<gene>
    <name evidence="6" type="ORF">FXB40_10765</name>
</gene>
<evidence type="ECO:0000313" key="7">
    <source>
        <dbReference type="Proteomes" id="UP000324758"/>
    </source>
</evidence>
<dbReference type="GO" id="GO:0000160">
    <property type="term" value="P:phosphorelay signal transduction system"/>
    <property type="evidence" value="ECO:0007669"/>
    <property type="project" value="InterPro"/>
</dbReference>
<evidence type="ECO:0000256" key="1">
    <source>
        <dbReference type="ARBA" id="ARBA00022553"/>
    </source>
</evidence>
<comment type="caution">
    <text evidence="6">The sequence shown here is derived from an EMBL/GenBank/DDBJ whole genome shotgun (WGS) entry which is preliminary data.</text>
</comment>
<reference evidence="6 7" key="1">
    <citation type="submission" date="2019-08" db="EMBL/GenBank/DDBJ databases">
        <title>Bradyrhizobium hipponensis sp. nov., a rhizobium isolated from a Lupinus angustifolius root nodule in Tunisia.</title>
        <authorList>
            <person name="Off K."/>
            <person name="Rejili M."/>
            <person name="Mars M."/>
            <person name="Brachmann A."/>
            <person name="Marin M."/>
        </authorList>
    </citation>
    <scope>NUCLEOTIDE SEQUENCE [LARGE SCALE GENOMIC DNA]</scope>
    <source>
        <strain evidence="6 7">CTAW71</strain>
    </source>
</reference>
<keyword evidence="1 3" id="KW-0597">Phosphoprotein</keyword>
<dbReference type="SUPFAM" id="SSF52172">
    <property type="entry name" value="CheY-like"/>
    <property type="match status" value="1"/>
</dbReference>
<evidence type="ECO:0000256" key="2">
    <source>
        <dbReference type="ARBA" id="ARBA00023125"/>
    </source>
</evidence>
<feature type="domain" description="HTH luxR-type" evidence="4">
    <location>
        <begin position="142"/>
        <end position="207"/>
    </location>
</feature>
<feature type="modified residue" description="4-aspartylphosphate" evidence="3">
    <location>
        <position position="56"/>
    </location>
</feature>
<dbReference type="GO" id="GO:0006355">
    <property type="term" value="P:regulation of DNA-templated transcription"/>
    <property type="evidence" value="ECO:0007669"/>
    <property type="project" value="InterPro"/>
</dbReference>
<keyword evidence="7" id="KW-1185">Reference proteome</keyword>
<feature type="domain" description="Response regulatory" evidence="5">
    <location>
        <begin position="5"/>
        <end position="119"/>
    </location>
</feature>
<dbReference type="InterPro" id="IPR000792">
    <property type="entry name" value="Tscrpt_reg_LuxR_C"/>
</dbReference>
<proteinExistence type="predicted"/>
<evidence type="ECO:0000259" key="4">
    <source>
        <dbReference type="PROSITE" id="PS50043"/>
    </source>
</evidence>
<evidence type="ECO:0000313" key="6">
    <source>
        <dbReference type="EMBL" id="TYL96846.1"/>
    </source>
</evidence>
<dbReference type="InterPro" id="IPR011006">
    <property type="entry name" value="CheY-like_superfamily"/>
</dbReference>